<keyword evidence="4" id="KW-1185">Reference proteome</keyword>
<evidence type="ECO:0000256" key="2">
    <source>
        <dbReference type="SAM" id="Phobius"/>
    </source>
</evidence>
<gene>
    <name evidence="3" type="ORF">SAMN03097708_00145</name>
</gene>
<accession>A0A1G5PIR7</accession>
<evidence type="ECO:0000256" key="1">
    <source>
        <dbReference type="SAM" id="MobiDB-lite"/>
    </source>
</evidence>
<feature type="region of interest" description="Disordered" evidence="1">
    <location>
        <begin position="1"/>
        <end position="22"/>
    </location>
</feature>
<keyword evidence="2" id="KW-0472">Membrane</keyword>
<evidence type="ECO:0000313" key="4">
    <source>
        <dbReference type="Proteomes" id="UP000199648"/>
    </source>
</evidence>
<dbReference type="AlphaFoldDB" id="A0A1G5PIR7"/>
<feature type="transmembrane region" description="Helical" evidence="2">
    <location>
        <begin position="128"/>
        <end position="144"/>
    </location>
</feature>
<keyword evidence="2" id="KW-0812">Transmembrane</keyword>
<protein>
    <recommendedName>
        <fullName evidence="5">Tetratricopeptide repeat-containing protein</fullName>
    </recommendedName>
</protein>
<reference evidence="3 4" key="1">
    <citation type="submission" date="2016-10" db="EMBL/GenBank/DDBJ databases">
        <authorList>
            <person name="de Groot N.N."/>
        </authorList>
    </citation>
    <scope>NUCLEOTIDE SEQUENCE [LARGE SCALE GENOMIC DNA]</scope>
    <source>
        <strain evidence="3 4">HLD2</strain>
    </source>
</reference>
<evidence type="ECO:0008006" key="5">
    <source>
        <dbReference type="Google" id="ProtNLM"/>
    </source>
</evidence>
<sequence>MLGDTFRAPQKRQDKAQRAGNGYSLVKRCTNLPGADSDSRRLARRADSRDGVRNAVMAFLGGSLRASRWPASDSLKAPTSMHSTLDTSNFTAPGGRDLAGVITGRCEMPGIRHPVHVFLRLPDRLDPYLRLTMGLAGLVVAIYMMARGTIWIWPLALLAIYFVWDFFRNASVWSAFRAFREGRIEAVRQEVNQIRWSNLLSPVSRSYYHWLRGAVDAADGRYAAARVHLLVAAAGRLKTENDRALVQCLLAETAFQDGQPDEAAAHGKMAVSLSTHSQISRLVGELSRRIADSR</sequence>
<feature type="transmembrane region" description="Helical" evidence="2">
    <location>
        <begin position="150"/>
        <end position="167"/>
    </location>
</feature>
<dbReference type="EMBL" id="FMWD01000001">
    <property type="protein sequence ID" value="SCZ49394.1"/>
    <property type="molecule type" value="Genomic_DNA"/>
</dbReference>
<evidence type="ECO:0000313" key="3">
    <source>
        <dbReference type="EMBL" id="SCZ49394.1"/>
    </source>
</evidence>
<dbReference type="STRING" id="415747.SAMN03097708_00145"/>
<organism evidence="3 4">
    <name type="scientific">Thiohalomonas denitrificans</name>
    <dbReference type="NCBI Taxonomy" id="415747"/>
    <lineage>
        <taxon>Bacteria</taxon>
        <taxon>Pseudomonadati</taxon>
        <taxon>Pseudomonadota</taxon>
        <taxon>Gammaproteobacteria</taxon>
        <taxon>Thiohalomonadales</taxon>
        <taxon>Thiohalomonadaceae</taxon>
        <taxon>Thiohalomonas</taxon>
    </lineage>
</organism>
<proteinExistence type="predicted"/>
<dbReference type="Proteomes" id="UP000199648">
    <property type="component" value="Unassembled WGS sequence"/>
</dbReference>
<keyword evidence="2" id="KW-1133">Transmembrane helix</keyword>
<name>A0A1G5PIR7_9GAMM</name>